<dbReference type="InterPro" id="IPR029787">
    <property type="entry name" value="Nucleotide_cyclase"/>
</dbReference>
<dbReference type="Gene3D" id="3.30.70.270">
    <property type="match status" value="1"/>
</dbReference>
<dbReference type="InterPro" id="IPR000014">
    <property type="entry name" value="PAS"/>
</dbReference>
<feature type="domain" description="PAC" evidence="2">
    <location>
        <begin position="213"/>
        <end position="265"/>
    </location>
</feature>
<dbReference type="InterPro" id="IPR001610">
    <property type="entry name" value="PAC"/>
</dbReference>
<evidence type="ECO:0000313" key="5">
    <source>
        <dbReference type="Proteomes" id="UP000655751"/>
    </source>
</evidence>
<dbReference type="Gene3D" id="3.30.450.20">
    <property type="entry name" value="PAS domain"/>
    <property type="match status" value="1"/>
</dbReference>
<accession>A0A931N618</accession>
<dbReference type="CDD" id="cd01949">
    <property type="entry name" value="GGDEF"/>
    <property type="match status" value="1"/>
</dbReference>
<dbReference type="PANTHER" id="PTHR44757:SF2">
    <property type="entry name" value="BIOFILM ARCHITECTURE MAINTENANCE PROTEIN MBAA"/>
    <property type="match status" value="1"/>
</dbReference>
<dbReference type="RefSeq" id="WP_196152330.1">
    <property type="nucleotide sequence ID" value="NZ_JADMLG010000013.1"/>
</dbReference>
<evidence type="ECO:0000259" key="3">
    <source>
        <dbReference type="PROSITE" id="PS50887"/>
    </source>
</evidence>
<dbReference type="Pfam" id="PF00990">
    <property type="entry name" value="GGDEF"/>
    <property type="match status" value="1"/>
</dbReference>
<dbReference type="PROSITE" id="PS50113">
    <property type="entry name" value="PAC"/>
    <property type="match status" value="1"/>
</dbReference>
<dbReference type="NCBIfam" id="TIGR00229">
    <property type="entry name" value="sensory_box"/>
    <property type="match status" value="1"/>
</dbReference>
<sequence length="436" mass="46575">MARKDLRGSIDMEDAERTLLAVQWWEHIIASSPSAVAPGNVEEVLADLIAELAASMNTDPFDAAVGLQVGAALVTAGLPEAAPISSVLPLRKLAAVSLVDDAERRASVLLASVVRGYREKSARAVSSVPIDPSEPRAITEEAFRAALDSAAVGVVIGDLDGTVRYTNPAMAAQMGVPLEALRTLSVFDYTHPDDVDEANAQFLDQMGRGSSTARVESRMIRPDGEVRWSSVVVTLVPGPGGHPDTFVAVAEDVTERRRLQEELHWQARHDALTGLSNRRGLLEQIDAIVTAATSDDRIGLCFADLDQFKLVNDQYGHTIGDSVLAAVAHRLQSAVAEYDYTVTRIGGDEFVVLIPPPADDTRVVAVADALLASLTTPIAVGEYDVRMSVSIGAVVAEVSDQEATALLDAADRALYRAKSDGRHRWVLHDGTDTETG</sequence>
<dbReference type="Pfam" id="PF08448">
    <property type="entry name" value="PAS_4"/>
    <property type="match status" value="1"/>
</dbReference>
<feature type="domain" description="PAS" evidence="1">
    <location>
        <begin position="139"/>
        <end position="210"/>
    </location>
</feature>
<protein>
    <submittedName>
        <fullName evidence="4">Diguanylate cyclase</fullName>
    </submittedName>
</protein>
<dbReference type="InterPro" id="IPR000160">
    <property type="entry name" value="GGDEF_dom"/>
</dbReference>
<dbReference type="InterPro" id="IPR035965">
    <property type="entry name" value="PAS-like_dom_sf"/>
</dbReference>
<reference evidence="4" key="1">
    <citation type="submission" date="2020-11" db="EMBL/GenBank/DDBJ databases">
        <title>Nocardia NEAU-351.nov., a novel actinomycete isolated from the cow dung.</title>
        <authorList>
            <person name="Zhang X."/>
        </authorList>
    </citation>
    <scope>NUCLEOTIDE SEQUENCE</scope>
    <source>
        <strain evidence="4">NEAU-351</strain>
    </source>
</reference>
<evidence type="ECO:0000259" key="1">
    <source>
        <dbReference type="PROSITE" id="PS50112"/>
    </source>
</evidence>
<dbReference type="SMART" id="SM00091">
    <property type="entry name" value="PAS"/>
    <property type="match status" value="1"/>
</dbReference>
<dbReference type="SMART" id="SM00267">
    <property type="entry name" value="GGDEF"/>
    <property type="match status" value="1"/>
</dbReference>
<feature type="domain" description="GGDEF" evidence="3">
    <location>
        <begin position="296"/>
        <end position="430"/>
    </location>
</feature>
<dbReference type="CDD" id="cd00130">
    <property type="entry name" value="PAS"/>
    <property type="match status" value="1"/>
</dbReference>
<organism evidence="4 5">
    <name type="scientific">Nocardia bovistercoris</name>
    <dbReference type="NCBI Taxonomy" id="2785916"/>
    <lineage>
        <taxon>Bacteria</taxon>
        <taxon>Bacillati</taxon>
        <taxon>Actinomycetota</taxon>
        <taxon>Actinomycetes</taxon>
        <taxon>Mycobacteriales</taxon>
        <taxon>Nocardiaceae</taxon>
        <taxon>Nocardia</taxon>
    </lineage>
</organism>
<dbReference type="PANTHER" id="PTHR44757">
    <property type="entry name" value="DIGUANYLATE CYCLASE DGCP"/>
    <property type="match status" value="1"/>
</dbReference>
<dbReference type="NCBIfam" id="TIGR00254">
    <property type="entry name" value="GGDEF"/>
    <property type="match status" value="1"/>
</dbReference>
<evidence type="ECO:0000259" key="2">
    <source>
        <dbReference type="PROSITE" id="PS50113"/>
    </source>
</evidence>
<dbReference type="SMART" id="SM00086">
    <property type="entry name" value="PAC"/>
    <property type="match status" value="1"/>
</dbReference>
<evidence type="ECO:0000313" key="4">
    <source>
        <dbReference type="EMBL" id="MBH0780021.1"/>
    </source>
</evidence>
<dbReference type="Proteomes" id="UP000655751">
    <property type="component" value="Unassembled WGS sequence"/>
</dbReference>
<comment type="caution">
    <text evidence="4">The sequence shown here is derived from an EMBL/GenBank/DDBJ whole genome shotgun (WGS) entry which is preliminary data.</text>
</comment>
<dbReference type="SUPFAM" id="SSF55073">
    <property type="entry name" value="Nucleotide cyclase"/>
    <property type="match status" value="1"/>
</dbReference>
<keyword evidence="5" id="KW-1185">Reference proteome</keyword>
<dbReference type="InterPro" id="IPR013656">
    <property type="entry name" value="PAS_4"/>
</dbReference>
<gene>
    <name evidence="4" type="ORF">IT779_27490</name>
</gene>
<dbReference type="PROSITE" id="PS50887">
    <property type="entry name" value="GGDEF"/>
    <property type="match status" value="1"/>
</dbReference>
<dbReference type="InterPro" id="IPR052155">
    <property type="entry name" value="Biofilm_reg_signaling"/>
</dbReference>
<dbReference type="SUPFAM" id="SSF55785">
    <property type="entry name" value="PYP-like sensor domain (PAS domain)"/>
    <property type="match status" value="1"/>
</dbReference>
<proteinExistence type="predicted"/>
<dbReference type="InterPro" id="IPR000700">
    <property type="entry name" value="PAS-assoc_C"/>
</dbReference>
<name>A0A931N618_9NOCA</name>
<dbReference type="EMBL" id="JADMLG010000013">
    <property type="protein sequence ID" value="MBH0780021.1"/>
    <property type="molecule type" value="Genomic_DNA"/>
</dbReference>
<dbReference type="InterPro" id="IPR043128">
    <property type="entry name" value="Rev_trsase/Diguanyl_cyclase"/>
</dbReference>
<dbReference type="AlphaFoldDB" id="A0A931N618"/>
<dbReference type="PROSITE" id="PS50112">
    <property type="entry name" value="PAS"/>
    <property type="match status" value="1"/>
</dbReference>